<feature type="transmembrane region" description="Helical" evidence="1">
    <location>
        <begin position="460"/>
        <end position="487"/>
    </location>
</feature>
<gene>
    <name evidence="2" type="ORF">SAMN02746098_02931</name>
</gene>
<dbReference type="Gene3D" id="3.30.70.1320">
    <property type="entry name" value="Multidrug efflux transporter AcrB pore domain like"/>
    <property type="match status" value="1"/>
</dbReference>
<keyword evidence="3" id="KW-1185">Reference proteome</keyword>
<dbReference type="SUPFAM" id="SSF82693">
    <property type="entry name" value="Multidrug efflux transporter AcrB pore domain, PN1, PN2, PC1 and PC2 subdomains"/>
    <property type="match status" value="3"/>
</dbReference>
<evidence type="ECO:0000313" key="2">
    <source>
        <dbReference type="EMBL" id="SHI19262.1"/>
    </source>
</evidence>
<dbReference type="OrthoDB" id="9757876at2"/>
<dbReference type="SUPFAM" id="SSF82714">
    <property type="entry name" value="Multidrug efflux transporter AcrB TolC docking domain, DN and DC subdomains"/>
    <property type="match status" value="2"/>
</dbReference>
<evidence type="ECO:0000313" key="3">
    <source>
        <dbReference type="Proteomes" id="UP000183954"/>
    </source>
</evidence>
<feature type="transmembrane region" description="Helical" evidence="1">
    <location>
        <begin position="950"/>
        <end position="971"/>
    </location>
</feature>
<dbReference type="Gene3D" id="3.30.2090.10">
    <property type="entry name" value="Multidrug efflux transporter AcrB TolC docking domain, DN and DC subdomains"/>
    <property type="match status" value="2"/>
</dbReference>
<dbReference type="InterPro" id="IPR001036">
    <property type="entry name" value="Acrflvin-R"/>
</dbReference>
<feature type="transmembrane region" description="Helical" evidence="1">
    <location>
        <begin position="333"/>
        <end position="350"/>
    </location>
</feature>
<feature type="transmembrane region" description="Helical" evidence="1">
    <location>
        <begin position="853"/>
        <end position="873"/>
    </location>
</feature>
<dbReference type="EMBL" id="FQXJ01000010">
    <property type="protein sequence ID" value="SHI19262.1"/>
    <property type="molecule type" value="Genomic_DNA"/>
</dbReference>
<dbReference type="PANTHER" id="PTHR32063">
    <property type="match status" value="1"/>
</dbReference>
<name>A0A1M5Z4T5_9FIRM</name>
<keyword evidence="1" id="KW-0472">Membrane</keyword>
<dbReference type="Proteomes" id="UP000183954">
    <property type="component" value="Unassembled WGS sequence"/>
</dbReference>
<dbReference type="SUPFAM" id="SSF82866">
    <property type="entry name" value="Multidrug efflux transporter AcrB transmembrane domain"/>
    <property type="match status" value="2"/>
</dbReference>
<dbReference type="Gene3D" id="1.20.1640.10">
    <property type="entry name" value="Multidrug efflux transporter AcrB transmembrane domain"/>
    <property type="match status" value="2"/>
</dbReference>
<dbReference type="PANTHER" id="PTHR32063:SF0">
    <property type="entry name" value="SWARMING MOTILITY PROTEIN SWRC"/>
    <property type="match status" value="1"/>
</dbReference>
<reference evidence="3" key="1">
    <citation type="submission" date="2016-11" db="EMBL/GenBank/DDBJ databases">
        <authorList>
            <person name="Varghese N."/>
            <person name="Submissions S."/>
        </authorList>
    </citation>
    <scope>NUCLEOTIDE SEQUENCE [LARGE SCALE GENOMIC DNA]</scope>
    <source>
        <strain evidence="3">DSM 15449</strain>
    </source>
</reference>
<dbReference type="GO" id="GO:0005886">
    <property type="term" value="C:plasma membrane"/>
    <property type="evidence" value="ECO:0007669"/>
    <property type="project" value="TreeGrafter"/>
</dbReference>
<dbReference type="GO" id="GO:0042910">
    <property type="term" value="F:xenobiotic transmembrane transporter activity"/>
    <property type="evidence" value="ECO:0007669"/>
    <property type="project" value="TreeGrafter"/>
</dbReference>
<feature type="transmembrane region" description="Helical" evidence="1">
    <location>
        <begin position="357"/>
        <end position="377"/>
    </location>
</feature>
<protein>
    <submittedName>
        <fullName evidence="2">Hydrophobic/amphiphilic exporter-1, HAE1 family</fullName>
    </submittedName>
</protein>
<feature type="transmembrane region" description="Helical" evidence="1">
    <location>
        <begin position="533"/>
        <end position="553"/>
    </location>
</feature>
<feature type="transmembrane region" description="Helical" evidence="1">
    <location>
        <begin position="428"/>
        <end position="448"/>
    </location>
</feature>
<proteinExistence type="predicted"/>
<dbReference type="Gene3D" id="3.30.70.1430">
    <property type="entry name" value="Multidrug efflux transporter AcrB pore domain"/>
    <property type="match status" value="2"/>
</dbReference>
<organism evidence="2 3">
    <name type="scientific">Desulfosporosinus lacus DSM 15449</name>
    <dbReference type="NCBI Taxonomy" id="1121420"/>
    <lineage>
        <taxon>Bacteria</taxon>
        <taxon>Bacillati</taxon>
        <taxon>Bacillota</taxon>
        <taxon>Clostridia</taxon>
        <taxon>Eubacteriales</taxon>
        <taxon>Desulfitobacteriaceae</taxon>
        <taxon>Desulfosporosinus</taxon>
    </lineage>
</organism>
<keyword evidence="1" id="KW-1133">Transmembrane helix</keyword>
<dbReference type="Gene3D" id="3.30.70.1440">
    <property type="entry name" value="Multidrug efflux transporter AcrB pore domain"/>
    <property type="match status" value="1"/>
</dbReference>
<feature type="transmembrane region" description="Helical" evidence="1">
    <location>
        <begin position="880"/>
        <end position="900"/>
    </location>
</feature>
<keyword evidence="1" id="KW-0812">Transmembrane</keyword>
<feature type="transmembrane region" description="Helical" evidence="1">
    <location>
        <begin position="983"/>
        <end position="1009"/>
    </location>
</feature>
<feature type="transmembrane region" description="Helical" evidence="1">
    <location>
        <begin position="12"/>
        <end position="29"/>
    </location>
</feature>
<dbReference type="InterPro" id="IPR027463">
    <property type="entry name" value="AcrB_DN_DC_subdom"/>
</dbReference>
<dbReference type="Pfam" id="PF00873">
    <property type="entry name" value="ACR_tran"/>
    <property type="match status" value="1"/>
</dbReference>
<dbReference type="AlphaFoldDB" id="A0A1M5Z4T5"/>
<evidence type="ECO:0000256" key="1">
    <source>
        <dbReference type="SAM" id="Phobius"/>
    </source>
</evidence>
<dbReference type="PRINTS" id="PR00702">
    <property type="entry name" value="ACRIFLAVINRP"/>
</dbReference>
<dbReference type="STRING" id="1121420.SAMN02746098_02931"/>
<accession>A0A1M5Z4T5</accession>
<dbReference type="RefSeq" id="WP_073030470.1">
    <property type="nucleotide sequence ID" value="NZ_FQXJ01000010.1"/>
</dbReference>
<feature type="transmembrane region" description="Helical" evidence="1">
    <location>
        <begin position="383"/>
        <end position="407"/>
    </location>
</feature>
<sequence>MSITELSVKRPSAVFVLLALFIGIGIFGYKSLGADLYPSINVPIITVTTGYSGAGAEEIEEDVVKPIEDAVSGISGIDTLKSISKEGIGQTIITFTMETDMNSAFLDVQKAVDGASGKLPEDVNSPILRKIDADAQSVLTLGLTGTIPYDQLQNEAEKIKEDLAKIPGIGQVSLQGAEDKQLAIRLDKTALDYYQINVNTLLTKLKTENSNLPAGRISLDTSDQAVKVVGQFKDIDEIKNLLIPNSEGGTVRLADIAQIQLEYPDQEQILTLNGTNALGISIQKQSDANVVEAVNNVKAELLKIQAQLPAGVSVTVTTDSTTFINDSLEDVKSSLMEGVITTALVLLLFLRSWQSSLVVLVAIPTSLVSTFFMMYAFDFTLNMMTLMALSLSIGILVDDSIVVLENIQRHLGMGKNPKQAAIQGRREIGMAAIAITLCDVVIFIPVAFMSGMVGQFFKEFGLTVAVASLFSLLVSFTVTPMLASLFLKKKNPEEAGELQPETKKPRRFPPVLDRATELYKKLLIWSLDHRWKVVSLLIAGCILAVSLLPLGFIKTEFTPQSDQSQISIELNLTSGSGLKQTEEKVSLVENQLQTMAEVKDYLTTVGYNSDKSSANIIVKLVDKSERQKSQTEIATEMRQWGNTLAGVQFSVSETQSAGGNGKPVQLVISGEDPAVLKELSYKVEDIVKATPGTADVTNSERTSESEIQVKVDRLAAVQYGVNTPDISTVLRTGLQGSKAGIYRQNGNEYDIVLRFIDDQIQTPADLGAVKVQNSAGEQIALNQVAAIEYAESPLKLSREDRENIVTISANLQNSLLGDVTKLIENQLDGFILPDGYTIEFGGSQENMAESFSALIQALVVAIVLVYAILIILYESFLTPFIRMLSLPCAIIGAFGLLALSGQSLNILSMIGLILLDGLASKNGTLLIDYTQTLMKQGMPLREALIESGTTRLRPILMTSATMIVGMLPSALSSGAGSEMRSGMAIIIIGGMITSTVLSPIVLPVVYTLMDDARQYLAKRKKPILIIREVEDYEAY</sequence>